<dbReference type="InterPro" id="IPR007280">
    <property type="entry name" value="Peptidase_C_arc/bac"/>
</dbReference>
<dbReference type="SUPFAM" id="SSF89260">
    <property type="entry name" value="Collagen-binding domain"/>
    <property type="match status" value="1"/>
</dbReference>
<dbReference type="EMBL" id="JAUMKJ010000036">
    <property type="protein sequence ID" value="MDO3680163.1"/>
    <property type="molecule type" value="Genomic_DNA"/>
</dbReference>
<protein>
    <submittedName>
        <fullName evidence="2">PPC domain-containing protein</fullName>
    </submittedName>
</protein>
<dbReference type="Pfam" id="PF04151">
    <property type="entry name" value="PPC"/>
    <property type="match status" value="1"/>
</dbReference>
<comment type="caution">
    <text evidence="2">The sequence shown here is derived from an EMBL/GenBank/DDBJ whole genome shotgun (WGS) entry which is preliminary data.</text>
</comment>
<sequence length="161" mass="18306">MAPTASFAKNIFEERERNDSFSTANLIPELPVAIFGERNGVIDNDYFEFKAPSSGKYVFSLHVGSNSDSDLYLYDSAKQRINESTDNRNGGNEYFEQYLQKGETYYVQVGHSSGYNEKYELNIYYKIGNKISKNPLVGAFSFAQKPTQHTGGSRWTSGRYR</sequence>
<reference evidence="2" key="1">
    <citation type="submission" date="2023-07" db="EMBL/GenBank/DDBJ databases">
        <authorList>
            <person name="Aktuganov G."/>
            <person name="Boyko T."/>
            <person name="Delegan Y."/>
            <person name="Galimzianova N."/>
            <person name="Gilvanova E."/>
            <person name="Korobov V."/>
            <person name="Kuzmina L."/>
            <person name="Melentiev A."/>
            <person name="Milman P."/>
            <person name="Ryabova A."/>
            <person name="Stupak E."/>
            <person name="Yasakov T."/>
            <person name="Zharikova N."/>
            <person name="Zhurenko E."/>
        </authorList>
    </citation>
    <scope>NUCLEOTIDE SEQUENCE</scope>
    <source>
        <strain evidence="2">IB-739</strain>
    </source>
</reference>
<dbReference type="Gene3D" id="2.60.120.380">
    <property type="match status" value="1"/>
</dbReference>
<evidence type="ECO:0000313" key="3">
    <source>
        <dbReference type="Proteomes" id="UP001168883"/>
    </source>
</evidence>
<dbReference type="Proteomes" id="UP001168883">
    <property type="component" value="Unassembled WGS sequence"/>
</dbReference>
<evidence type="ECO:0000313" key="2">
    <source>
        <dbReference type="EMBL" id="MDO3680163.1"/>
    </source>
</evidence>
<dbReference type="RefSeq" id="WP_302880427.1">
    <property type="nucleotide sequence ID" value="NZ_JAUMKJ010000036.1"/>
</dbReference>
<organism evidence="2 3">
    <name type="scientific">Paenibacillus ehimensis</name>
    <dbReference type="NCBI Taxonomy" id="79264"/>
    <lineage>
        <taxon>Bacteria</taxon>
        <taxon>Bacillati</taxon>
        <taxon>Bacillota</taxon>
        <taxon>Bacilli</taxon>
        <taxon>Bacillales</taxon>
        <taxon>Paenibacillaceae</taxon>
        <taxon>Paenibacillus</taxon>
    </lineage>
</organism>
<accession>A0ABT8VGP8</accession>
<gene>
    <name evidence="2" type="ORF">Q3C12_24425</name>
</gene>
<evidence type="ECO:0000259" key="1">
    <source>
        <dbReference type="Pfam" id="PF04151"/>
    </source>
</evidence>
<feature type="domain" description="Peptidase C-terminal archaeal/bacterial" evidence="1">
    <location>
        <begin position="43"/>
        <end position="109"/>
    </location>
</feature>
<proteinExistence type="predicted"/>
<keyword evidence="3" id="KW-1185">Reference proteome</keyword>
<name>A0ABT8VGP8_9BACL</name>